<reference evidence="2 3" key="1">
    <citation type="submission" date="2018-07" db="EMBL/GenBank/DDBJ databases">
        <title>Exploring interactions and the metabolic potential of the ultra-small soil bacteria Hylemonella gracilis.</title>
        <authorList>
            <person name="Tyc O."/>
            <person name="Kulkarni P."/>
            <person name="Gawehns F."/>
            <person name="Hundscheid M."/>
            <person name="Zweers H."/>
            <person name="Garbeva P."/>
        </authorList>
    </citation>
    <scope>NUCLEOTIDE SEQUENCE [LARGE SCALE GENOMIC DNA]</scope>
    <source>
        <strain evidence="2 3">NS1</strain>
    </source>
</reference>
<dbReference type="OrthoDB" id="570928at2"/>
<dbReference type="KEGG" id="hgr:DW355_13810"/>
<accession>A0A4P6UNJ3</accession>
<sequence>MLKIPKKVVDRIAGDLKAYQIVAASHKSRDVSEADTVTLIKDILADCFGFDKYSELTSEQQIRGTFCDLAVKIDGKIKYLIEVKAAGVSLNDSHLRQAVNYGANQGIEWVVLTNSVEWHLHRIKFGQPIDHEEVSSFNLLEVSAKNEEDLKKMFLLCREGIGADAMGAYHQHTQIVNRFTIAQVLLTEPIVSAIRKEVRKIFPEIKIDHEQISDFLNNEVLKREVIEGEKAKETQQKIRRILAKQARLAEKKPEKTDQIAVTEESGGNGAENA</sequence>
<organism evidence="2 3">
    <name type="scientific">Hylemonella gracilis</name>
    <dbReference type="NCBI Taxonomy" id="80880"/>
    <lineage>
        <taxon>Bacteria</taxon>
        <taxon>Pseudomonadati</taxon>
        <taxon>Pseudomonadota</taxon>
        <taxon>Betaproteobacteria</taxon>
        <taxon>Burkholderiales</taxon>
        <taxon>Comamonadaceae</taxon>
        <taxon>Hylemonella</taxon>
    </lineage>
</organism>
<dbReference type="GO" id="GO:0004519">
    <property type="term" value="F:endonuclease activity"/>
    <property type="evidence" value="ECO:0007669"/>
    <property type="project" value="UniProtKB-KW"/>
</dbReference>
<dbReference type="EMBL" id="CP031395">
    <property type="protein sequence ID" value="QBK05657.1"/>
    <property type="molecule type" value="Genomic_DNA"/>
</dbReference>
<proteinExistence type="predicted"/>
<protein>
    <submittedName>
        <fullName evidence="2">Restriction endonuclease subunit R</fullName>
    </submittedName>
</protein>
<dbReference type="RefSeq" id="WP_131280893.1">
    <property type="nucleotide sequence ID" value="NZ_CP031395.1"/>
</dbReference>
<feature type="region of interest" description="Disordered" evidence="1">
    <location>
        <begin position="249"/>
        <end position="273"/>
    </location>
</feature>
<evidence type="ECO:0000313" key="3">
    <source>
        <dbReference type="Proteomes" id="UP000292939"/>
    </source>
</evidence>
<dbReference type="Proteomes" id="UP000292939">
    <property type="component" value="Chromosome"/>
</dbReference>
<keyword evidence="2" id="KW-0255">Endonuclease</keyword>
<keyword evidence="2" id="KW-0540">Nuclease</keyword>
<keyword evidence="2" id="KW-0378">Hydrolase</keyword>
<name>A0A4P6UNJ3_9BURK</name>
<evidence type="ECO:0000256" key="1">
    <source>
        <dbReference type="SAM" id="MobiDB-lite"/>
    </source>
</evidence>
<gene>
    <name evidence="2" type="ORF">DW355_13810</name>
</gene>
<evidence type="ECO:0000313" key="2">
    <source>
        <dbReference type="EMBL" id="QBK05657.1"/>
    </source>
</evidence>
<dbReference type="AlphaFoldDB" id="A0A4P6UNJ3"/>